<protein>
    <submittedName>
        <fullName evidence="3">Choline ABC transporter substrate-binding protein</fullName>
    </submittedName>
</protein>
<feature type="chain" id="PRO_5047499589" evidence="1">
    <location>
        <begin position="27"/>
        <end position="319"/>
    </location>
</feature>
<name>A0ABV7LME5_9GAMM</name>
<comment type="caution">
    <text evidence="3">The sequence shown here is derived from an EMBL/GenBank/DDBJ whole genome shotgun (WGS) entry which is preliminary data.</text>
</comment>
<sequence length="319" mass="35164">MSKPLKNSLSILSAVALILNATSLLAQEAVSCQTVRFAKVDWTDITATTALTREVLEALGYDTRVETVSVPLVYSGLRYNDFDVFLGNWMPSMASISDPYIEQGDVDRVAANLHGAKYTLAVPQYVHDAGVTSVADLSEHAERFEERLYGIEAGNDGNMIIQDMIDDDAFGLGDWRLIDSSEAGMLAELRSKVERGEWMVFLGWQPHPMNINFDIAYLEGADDYFGPDRGRAIVYTNTRAGYVEECANVGVLLENLEFTLEMESRLMRAIMEEGEGPRDAARAYLQDNPEVLAEWLDGVSSVDGEDGLAAARAALNIED</sequence>
<feature type="signal peptide" evidence="1">
    <location>
        <begin position="1"/>
        <end position="26"/>
    </location>
</feature>
<dbReference type="Proteomes" id="UP001595579">
    <property type="component" value="Unassembled WGS sequence"/>
</dbReference>
<gene>
    <name evidence="3" type="primary">choX</name>
    <name evidence="3" type="ORF">ACFOEV_07680</name>
</gene>
<dbReference type="InterPro" id="IPR017783">
    <property type="entry name" value="ABC_choline_sub-bd"/>
</dbReference>
<proteinExistence type="predicted"/>
<keyword evidence="1" id="KW-0732">Signal</keyword>
<keyword evidence="4" id="KW-1185">Reference proteome</keyword>
<reference evidence="4" key="1">
    <citation type="journal article" date="2019" name="Int. J. Syst. Evol. Microbiol.">
        <title>The Global Catalogue of Microorganisms (GCM) 10K type strain sequencing project: providing services to taxonomists for standard genome sequencing and annotation.</title>
        <authorList>
            <consortium name="The Broad Institute Genomics Platform"/>
            <consortium name="The Broad Institute Genome Sequencing Center for Infectious Disease"/>
            <person name="Wu L."/>
            <person name="Ma J."/>
        </authorList>
    </citation>
    <scope>NUCLEOTIDE SEQUENCE [LARGE SCALE GENOMIC DNA]</scope>
    <source>
        <strain evidence="4">CECT 7698</strain>
    </source>
</reference>
<dbReference type="CDD" id="cd13640">
    <property type="entry name" value="PBP2_ChoX"/>
    <property type="match status" value="1"/>
</dbReference>
<evidence type="ECO:0000313" key="4">
    <source>
        <dbReference type="Proteomes" id="UP001595579"/>
    </source>
</evidence>
<evidence type="ECO:0000259" key="2">
    <source>
        <dbReference type="Pfam" id="PF04069"/>
    </source>
</evidence>
<dbReference type="EMBL" id="JBHRUG010000017">
    <property type="protein sequence ID" value="MFC3283485.1"/>
    <property type="molecule type" value="Genomic_DNA"/>
</dbReference>
<dbReference type="Gene3D" id="3.40.190.100">
    <property type="entry name" value="Glycine betaine-binding periplasmic protein, domain 2"/>
    <property type="match status" value="1"/>
</dbReference>
<accession>A0ABV7LME5</accession>
<evidence type="ECO:0000256" key="1">
    <source>
        <dbReference type="SAM" id="SignalP"/>
    </source>
</evidence>
<dbReference type="InterPro" id="IPR007210">
    <property type="entry name" value="ABC_Gly_betaine_transp_sub-bd"/>
</dbReference>
<dbReference type="RefSeq" id="WP_386772551.1">
    <property type="nucleotide sequence ID" value="NZ_JBHRUG010000017.1"/>
</dbReference>
<dbReference type="SUPFAM" id="SSF53850">
    <property type="entry name" value="Periplasmic binding protein-like II"/>
    <property type="match status" value="1"/>
</dbReference>
<dbReference type="NCBIfam" id="TIGR03414">
    <property type="entry name" value="ABC_choline_bnd"/>
    <property type="match status" value="1"/>
</dbReference>
<organism evidence="3 4">
    <name type="scientific">Litchfieldella rifensis</name>
    <dbReference type="NCBI Taxonomy" id="762643"/>
    <lineage>
        <taxon>Bacteria</taxon>
        <taxon>Pseudomonadati</taxon>
        <taxon>Pseudomonadota</taxon>
        <taxon>Gammaproteobacteria</taxon>
        <taxon>Oceanospirillales</taxon>
        <taxon>Halomonadaceae</taxon>
        <taxon>Litchfieldella</taxon>
    </lineage>
</organism>
<evidence type="ECO:0000313" key="3">
    <source>
        <dbReference type="EMBL" id="MFC3283485.1"/>
    </source>
</evidence>
<dbReference type="Gene3D" id="3.40.190.10">
    <property type="entry name" value="Periplasmic binding protein-like II"/>
    <property type="match status" value="1"/>
</dbReference>
<dbReference type="Pfam" id="PF04069">
    <property type="entry name" value="OpuAC"/>
    <property type="match status" value="1"/>
</dbReference>
<feature type="domain" description="ABC-type glycine betaine transport system substrate-binding" evidence="2">
    <location>
        <begin position="34"/>
        <end position="286"/>
    </location>
</feature>